<feature type="compositionally biased region" description="Basic and acidic residues" evidence="1">
    <location>
        <begin position="27"/>
        <end position="39"/>
    </location>
</feature>
<gene>
    <name evidence="2" type="ORF">FRZ54_20660</name>
</gene>
<feature type="compositionally biased region" description="Basic and acidic residues" evidence="1">
    <location>
        <begin position="89"/>
        <end position="98"/>
    </location>
</feature>
<accession>A0A5B8V0J8</accession>
<dbReference type="Proteomes" id="UP000321479">
    <property type="component" value="Chromosome"/>
</dbReference>
<dbReference type="KEGG" id="mgin:FRZ54_20660"/>
<evidence type="ECO:0000313" key="2">
    <source>
        <dbReference type="EMBL" id="QEC64874.1"/>
    </source>
</evidence>
<dbReference type="RefSeq" id="WP_147033707.1">
    <property type="nucleotide sequence ID" value="NZ_CP042436.1"/>
</dbReference>
<protein>
    <submittedName>
        <fullName evidence="2">Uncharacterized protein</fullName>
    </submittedName>
</protein>
<feature type="compositionally biased region" description="Basic and acidic residues" evidence="1">
    <location>
        <begin position="46"/>
        <end position="66"/>
    </location>
</feature>
<organism evidence="2 3">
    <name type="scientific">Mucilaginibacter ginsenosidivorans</name>
    <dbReference type="NCBI Taxonomy" id="398053"/>
    <lineage>
        <taxon>Bacteria</taxon>
        <taxon>Pseudomonadati</taxon>
        <taxon>Bacteroidota</taxon>
        <taxon>Sphingobacteriia</taxon>
        <taxon>Sphingobacteriales</taxon>
        <taxon>Sphingobacteriaceae</taxon>
        <taxon>Mucilaginibacter</taxon>
    </lineage>
</organism>
<name>A0A5B8V0J8_9SPHI</name>
<proteinExistence type="predicted"/>
<feature type="region of interest" description="Disordered" evidence="1">
    <location>
        <begin position="1"/>
        <end position="98"/>
    </location>
</feature>
<dbReference type="AlphaFoldDB" id="A0A5B8V0J8"/>
<evidence type="ECO:0000313" key="3">
    <source>
        <dbReference type="Proteomes" id="UP000321479"/>
    </source>
</evidence>
<dbReference type="EMBL" id="CP042436">
    <property type="protein sequence ID" value="QEC64874.1"/>
    <property type="molecule type" value="Genomic_DNA"/>
</dbReference>
<sequence>MITTKDKSGKSGSKTNPQGPSKKPAKGQKDEILYPRESESASSQEKGADASFTERNDVTPPNKKEFPSVGPSKADFESRPQGRTTGRMIGHEPGTEAI</sequence>
<reference evidence="2 3" key="1">
    <citation type="journal article" date="2017" name="Curr. Microbiol.">
        <title>Mucilaginibacter ginsenosidivorans sp. nov., Isolated from Soil of Ginseng Field.</title>
        <authorList>
            <person name="Kim M.M."/>
            <person name="Siddiqi M.Z."/>
            <person name="Im W.T."/>
        </authorList>
    </citation>
    <scope>NUCLEOTIDE SEQUENCE [LARGE SCALE GENOMIC DNA]</scope>
    <source>
        <strain evidence="2 3">Gsoil 3017</strain>
    </source>
</reference>
<evidence type="ECO:0000256" key="1">
    <source>
        <dbReference type="SAM" id="MobiDB-lite"/>
    </source>
</evidence>
<dbReference type="OrthoDB" id="798021at2"/>
<keyword evidence="3" id="KW-1185">Reference proteome</keyword>